<comment type="caution">
    <text evidence="1">The sequence shown here is derived from an EMBL/GenBank/DDBJ whole genome shotgun (WGS) entry which is preliminary data.</text>
</comment>
<protein>
    <submittedName>
        <fullName evidence="1">Uncharacterized protein</fullName>
    </submittedName>
</protein>
<organism evidence="1 2">
    <name type="scientific">Penicillium cosmopolitanum</name>
    <dbReference type="NCBI Taxonomy" id="1131564"/>
    <lineage>
        <taxon>Eukaryota</taxon>
        <taxon>Fungi</taxon>
        <taxon>Dikarya</taxon>
        <taxon>Ascomycota</taxon>
        <taxon>Pezizomycotina</taxon>
        <taxon>Eurotiomycetes</taxon>
        <taxon>Eurotiomycetidae</taxon>
        <taxon>Eurotiales</taxon>
        <taxon>Aspergillaceae</taxon>
        <taxon>Penicillium</taxon>
    </lineage>
</organism>
<dbReference type="Proteomes" id="UP001147747">
    <property type="component" value="Unassembled WGS sequence"/>
</dbReference>
<dbReference type="EMBL" id="JAPZBU010000012">
    <property type="protein sequence ID" value="KAJ5375952.1"/>
    <property type="molecule type" value="Genomic_DNA"/>
</dbReference>
<accession>A0A9W9SC53</accession>
<dbReference type="OrthoDB" id="4326688at2759"/>
<reference evidence="1" key="2">
    <citation type="journal article" date="2023" name="IMA Fungus">
        <title>Comparative genomic study of the Penicillium genus elucidates a diverse pangenome and 15 lateral gene transfer events.</title>
        <authorList>
            <person name="Petersen C."/>
            <person name="Sorensen T."/>
            <person name="Nielsen M.R."/>
            <person name="Sondergaard T.E."/>
            <person name="Sorensen J.L."/>
            <person name="Fitzpatrick D.A."/>
            <person name="Frisvad J.C."/>
            <person name="Nielsen K.L."/>
        </authorList>
    </citation>
    <scope>NUCLEOTIDE SEQUENCE</scope>
    <source>
        <strain evidence="1">IBT 29677</strain>
    </source>
</reference>
<dbReference type="AlphaFoldDB" id="A0A9W9SC53"/>
<dbReference type="GeneID" id="81376455"/>
<proteinExistence type="predicted"/>
<name>A0A9W9SC53_9EURO</name>
<keyword evidence="2" id="KW-1185">Reference proteome</keyword>
<dbReference type="RefSeq" id="XP_056480982.1">
    <property type="nucleotide sequence ID" value="XM_056637475.1"/>
</dbReference>
<evidence type="ECO:0000313" key="1">
    <source>
        <dbReference type="EMBL" id="KAJ5375952.1"/>
    </source>
</evidence>
<reference evidence="1" key="1">
    <citation type="submission" date="2022-12" db="EMBL/GenBank/DDBJ databases">
        <authorList>
            <person name="Petersen C."/>
        </authorList>
    </citation>
    <scope>NUCLEOTIDE SEQUENCE</scope>
    <source>
        <strain evidence="1">IBT 29677</strain>
    </source>
</reference>
<sequence length="274" mass="30720">MLLFQPFSAVGPVLISLELLGNNPKDGVRMSRISAQSKTKSTFLFSSLKFLEVISKAKLRELKKINILFFTFSFPALTPMGIFLFCRNMVKSEPHGLTWEVVQRLSCLKQLEESLGKEDNDNNHSNVKSIIAAYRSKNLHWNENAVTYWSYGQLIAGPKKLDIQELYALSAKYGPKGFWVEGIDGFRPGHLYVFLTLNSRHNRFALQTVHITIRKPATQATSTMATTLNLDFLEDSGSSTMRIVDDDKNQLETLSGGTLPILGKAIKQTAMGQI</sequence>
<gene>
    <name evidence="1" type="ORF">N7509_012838</name>
</gene>
<evidence type="ECO:0000313" key="2">
    <source>
        <dbReference type="Proteomes" id="UP001147747"/>
    </source>
</evidence>